<accession>A0AC35GE97</accession>
<organism evidence="1 2">
    <name type="scientific">Panagrolaimus sp. PS1159</name>
    <dbReference type="NCBI Taxonomy" id="55785"/>
    <lineage>
        <taxon>Eukaryota</taxon>
        <taxon>Metazoa</taxon>
        <taxon>Ecdysozoa</taxon>
        <taxon>Nematoda</taxon>
        <taxon>Chromadorea</taxon>
        <taxon>Rhabditida</taxon>
        <taxon>Tylenchina</taxon>
        <taxon>Panagrolaimomorpha</taxon>
        <taxon>Panagrolaimoidea</taxon>
        <taxon>Panagrolaimidae</taxon>
        <taxon>Panagrolaimus</taxon>
    </lineage>
</organism>
<name>A0AC35GE97_9BILA</name>
<evidence type="ECO:0000313" key="1">
    <source>
        <dbReference type="Proteomes" id="UP000887580"/>
    </source>
</evidence>
<dbReference type="WBParaSite" id="PS1159_v2.g4118.t1">
    <property type="protein sequence ID" value="PS1159_v2.g4118.t1"/>
    <property type="gene ID" value="PS1159_v2.g4118"/>
</dbReference>
<proteinExistence type="predicted"/>
<dbReference type="Proteomes" id="UP000887580">
    <property type="component" value="Unplaced"/>
</dbReference>
<protein>
    <submittedName>
        <fullName evidence="2">Ubiquitin-like domain-containing protein</fullName>
    </submittedName>
</protein>
<evidence type="ECO:0000313" key="2">
    <source>
        <dbReference type="WBParaSite" id="PS1159_v2.g4118.t1"/>
    </source>
</evidence>
<sequence>MSDIKQEYIPPLPISDDEDGNEAFSSSNLGAAGPSHIGNEAAATNNTGQQQTAAAPSTDVRGNQTAPAPSGNRGNRDREYITLKLKNQDGDVIKFRVKYTTMDALMKKYAERTNLERGILRFLIDGERVDYDSTPKSLEMEEGNEIQVFQQVFGGQ</sequence>
<reference evidence="2" key="1">
    <citation type="submission" date="2022-11" db="UniProtKB">
        <authorList>
            <consortium name="WormBaseParasite"/>
        </authorList>
    </citation>
    <scope>IDENTIFICATION</scope>
</reference>